<protein>
    <submittedName>
        <fullName evidence="1">Uncharacterized protein</fullName>
    </submittedName>
</protein>
<dbReference type="AlphaFoldDB" id="A0A1D3DMS9"/>
<gene>
    <name evidence="1" type="ORF">J116_003245</name>
</gene>
<proteinExistence type="predicted"/>
<dbReference type="RefSeq" id="WP_023590790.1">
    <property type="nucleotide sequence ID" value="NZ_ASHX02000001.1"/>
</dbReference>
<accession>A0A1D3DMS9</accession>
<dbReference type="STRING" id="1306406.J116_003245"/>
<organism evidence="1 2">
    <name type="scientific">Streptomyces thermolilacinus SPC6</name>
    <dbReference type="NCBI Taxonomy" id="1306406"/>
    <lineage>
        <taxon>Bacteria</taxon>
        <taxon>Bacillati</taxon>
        <taxon>Actinomycetota</taxon>
        <taxon>Actinomycetes</taxon>
        <taxon>Kitasatosporales</taxon>
        <taxon>Streptomycetaceae</taxon>
        <taxon>Streptomyces</taxon>
    </lineage>
</organism>
<sequence length="91" mass="9228">MDDAGGANGAYDANCRDGVRNSVADTSAETVVQAGSIGQVTINQGAARPPVAALRSLPPRPHTVVGRERDLATLLGHLRPAGTAEPISPCA</sequence>
<reference evidence="1 2" key="1">
    <citation type="journal article" date="2013" name="Genome Announc.">
        <title>Genome Sequence of Streptomyces violaceusniger Strain SPC6, a Halotolerant Streptomycete That Exhibits Rapid Growth and Development.</title>
        <authorList>
            <person name="Chen X."/>
            <person name="Zhang B."/>
            <person name="Zhang W."/>
            <person name="Wu X."/>
            <person name="Zhang M."/>
            <person name="Chen T."/>
            <person name="Liu G."/>
            <person name="Dyson P."/>
        </authorList>
    </citation>
    <scope>NUCLEOTIDE SEQUENCE [LARGE SCALE GENOMIC DNA]</scope>
    <source>
        <strain evidence="1 2">SPC6</strain>
    </source>
</reference>
<dbReference type="EMBL" id="ASHX02000001">
    <property type="protein sequence ID" value="OEJ93626.1"/>
    <property type="molecule type" value="Genomic_DNA"/>
</dbReference>
<keyword evidence="2" id="KW-1185">Reference proteome</keyword>
<comment type="caution">
    <text evidence="1">The sequence shown here is derived from an EMBL/GenBank/DDBJ whole genome shotgun (WGS) entry which is preliminary data.</text>
</comment>
<evidence type="ECO:0000313" key="1">
    <source>
        <dbReference type="EMBL" id="OEJ93626.1"/>
    </source>
</evidence>
<evidence type="ECO:0000313" key="2">
    <source>
        <dbReference type="Proteomes" id="UP000095329"/>
    </source>
</evidence>
<dbReference type="Proteomes" id="UP000095329">
    <property type="component" value="Unassembled WGS sequence"/>
</dbReference>
<name>A0A1D3DMS9_9ACTN</name>